<feature type="region of interest" description="Disordered" evidence="1">
    <location>
        <begin position="263"/>
        <end position="286"/>
    </location>
</feature>
<sequence>MVADHFMLSGGACRLPQHTSYLLAPQYKSAFWFPIKSTAGLTEDRRPWKPGTLQNLAAGGRPGSVCFSISLPFSPSKDGRASSSRPGGLLVPPVSGRVVGRLSPSWSAESLLFAHSFRISGLGWVPAGVPSEFYLSAVVRGPDNLCFLSCLTSHWDDSSEISARTERGSYFVITNLFILPVPSFHMSVKLVSQFSERQSEIAHLLDPHFPSSSLRGIPPSAPASASGERKILGGILVNEERRSPTCPASPGRVISKDPCAVLAGREHPSPLPQTNDNAPPAVDVGL</sequence>
<reference evidence="2" key="1">
    <citation type="journal article" date="2023" name="Mol. Phylogenet. Evol.">
        <title>Genome-scale phylogeny and comparative genomics of the fungal order Sordariales.</title>
        <authorList>
            <person name="Hensen N."/>
            <person name="Bonometti L."/>
            <person name="Westerberg I."/>
            <person name="Brannstrom I.O."/>
            <person name="Guillou S."/>
            <person name="Cros-Aarteil S."/>
            <person name="Calhoun S."/>
            <person name="Haridas S."/>
            <person name="Kuo A."/>
            <person name="Mondo S."/>
            <person name="Pangilinan J."/>
            <person name="Riley R."/>
            <person name="LaButti K."/>
            <person name="Andreopoulos B."/>
            <person name="Lipzen A."/>
            <person name="Chen C."/>
            <person name="Yan M."/>
            <person name="Daum C."/>
            <person name="Ng V."/>
            <person name="Clum A."/>
            <person name="Steindorff A."/>
            <person name="Ohm R.A."/>
            <person name="Martin F."/>
            <person name="Silar P."/>
            <person name="Natvig D.O."/>
            <person name="Lalanne C."/>
            <person name="Gautier V."/>
            <person name="Ament-Velasquez S.L."/>
            <person name="Kruys A."/>
            <person name="Hutchinson M.I."/>
            <person name="Powell A.J."/>
            <person name="Barry K."/>
            <person name="Miller A.N."/>
            <person name="Grigoriev I.V."/>
            <person name="Debuchy R."/>
            <person name="Gladieux P."/>
            <person name="Hiltunen Thoren M."/>
            <person name="Johannesson H."/>
        </authorList>
    </citation>
    <scope>NUCLEOTIDE SEQUENCE</scope>
    <source>
        <strain evidence="2">CBS 958.72</strain>
    </source>
</reference>
<keyword evidence="3" id="KW-1185">Reference proteome</keyword>
<dbReference type="AlphaFoldDB" id="A0AAE0MYV9"/>
<protein>
    <submittedName>
        <fullName evidence="2">Uncharacterized protein</fullName>
    </submittedName>
</protein>
<organism evidence="2 3">
    <name type="scientific">Lasiosphaeria ovina</name>
    <dbReference type="NCBI Taxonomy" id="92902"/>
    <lineage>
        <taxon>Eukaryota</taxon>
        <taxon>Fungi</taxon>
        <taxon>Dikarya</taxon>
        <taxon>Ascomycota</taxon>
        <taxon>Pezizomycotina</taxon>
        <taxon>Sordariomycetes</taxon>
        <taxon>Sordariomycetidae</taxon>
        <taxon>Sordariales</taxon>
        <taxon>Lasiosphaeriaceae</taxon>
        <taxon>Lasiosphaeria</taxon>
    </lineage>
</organism>
<gene>
    <name evidence="2" type="ORF">B0T24DRAFT_105485</name>
</gene>
<name>A0AAE0MYV9_9PEZI</name>
<evidence type="ECO:0000313" key="2">
    <source>
        <dbReference type="EMBL" id="KAK3362121.1"/>
    </source>
</evidence>
<reference evidence="2" key="2">
    <citation type="submission" date="2023-06" db="EMBL/GenBank/DDBJ databases">
        <authorList>
            <consortium name="Lawrence Berkeley National Laboratory"/>
            <person name="Haridas S."/>
            <person name="Hensen N."/>
            <person name="Bonometti L."/>
            <person name="Westerberg I."/>
            <person name="Brannstrom I.O."/>
            <person name="Guillou S."/>
            <person name="Cros-Aarteil S."/>
            <person name="Calhoun S."/>
            <person name="Kuo A."/>
            <person name="Mondo S."/>
            <person name="Pangilinan J."/>
            <person name="Riley R."/>
            <person name="Labutti K."/>
            <person name="Andreopoulos B."/>
            <person name="Lipzen A."/>
            <person name="Chen C."/>
            <person name="Yanf M."/>
            <person name="Daum C."/>
            <person name="Ng V."/>
            <person name="Clum A."/>
            <person name="Steindorff A."/>
            <person name="Ohm R."/>
            <person name="Martin F."/>
            <person name="Silar P."/>
            <person name="Natvig D."/>
            <person name="Lalanne C."/>
            <person name="Gautier V."/>
            <person name="Ament-Velasquez S.L."/>
            <person name="Kruys A."/>
            <person name="Hutchinson M.I."/>
            <person name="Powell A.J."/>
            <person name="Barry K."/>
            <person name="Miller A.N."/>
            <person name="Grigoriev I.V."/>
            <person name="Debuchy R."/>
            <person name="Gladieux P."/>
            <person name="Thoren M.H."/>
            <person name="Johannesson H."/>
        </authorList>
    </citation>
    <scope>NUCLEOTIDE SEQUENCE</scope>
    <source>
        <strain evidence="2">CBS 958.72</strain>
    </source>
</reference>
<dbReference type="EMBL" id="JAULSN010000010">
    <property type="protein sequence ID" value="KAK3362121.1"/>
    <property type="molecule type" value="Genomic_DNA"/>
</dbReference>
<proteinExistence type="predicted"/>
<evidence type="ECO:0000256" key="1">
    <source>
        <dbReference type="SAM" id="MobiDB-lite"/>
    </source>
</evidence>
<dbReference type="Proteomes" id="UP001287356">
    <property type="component" value="Unassembled WGS sequence"/>
</dbReference>
<accession>A0AAE0MYV9</accession>
<evidence type="ECO:0000313" key="3">
    <source>
        <dbReference type="Proteomes" id="UP001287356"/>
    </source>
</evidence>
<comment type="caution">
    <text evidence="2">The sequence shown here is derived from an EMBL/GenBank/DDBJ whole genome shotgun (WGS) entry which is preliminary data.</text>
</comment>